<reference evidence="2 3" key="1">
    <citation type="journal article" date="2016" name="Nat. Commun.">
        <title>Thousands of microbial genomes shed light on interconnected biogeochemical processes in an aquifer system.</title>
        <authorList>
            <person name="Anantharaman K."/>
            <person name="Brown C.T."/>
            <person name="Hug L.A."/>
            <person name="Sharon I."/>
            <person name="Castelle C.J."/>
            <person name="Probst A.J."/>
            <person name="Thomas B.C."/>
            <person name="Singh A."/>
            <person name="Wilkins M.J."/>
            <person name="Karaoz U."/>
            <person name="Brodie E.L."/>
            <person name="Williams K.H."/>
            <person name="Hubbard S.S."/>
            <person name="Banfield J.F."/>
        </authorList>
    </citation>
    <scope>NUCLEOTIDE SEQUENCE [LARGE SCALE GENOMIC DNA]</scope>
</reference>
<protein>
    <recommendedName>
        <fullName evidence="1">STAS domain-containing protein</fullName>
    </recommendedName>
</protein>
<evidence type="ECO:0000313" key="2">
    <source>
        <dbReference type="EMBL" id="OGK01152.1"/>
    </source>
</evidence>
<dbReference type="PANTHER" id="PTHR33495">
    <property type="entry name" value="ANTI-SIGMA FACTOR ANTAGONIST TM_1081-RELATED-RELATED"/>
    <property type="match status" value="1"/>
</dbReference>
<gene>
    <name evidence="2" type="ORF">A2519_01350</name>
</gene>
<dbReference type="PANTHER" id="PTHR33495:SF2">
    <property type="entry name" value="ANTI-SIGMA FACTOR ANTAGONIST TM_1081-RELATED"/>
    <property type="match status" value="1"/>
</dbReference>
<dbReference type="Proteomes" id="UP000179243">
    <property type="component" value="Unassembled WGS sequence"/>
</dbReference>
<dbReference type="AlphaFoldDB" id="A0A1F7F3L0"/>
<dbReference type="Pfam" id="PF01740">
    <property type="entry name" value="STAS"/>
    <property type="match status" value="1"/>
</dbReference>
<evidence type="ECO:0000313" key="3">
    <source>
        <dbReference type="Proteomes" id="UP000179243"/>
    </source>
</evidence>
<dbReference type="EMBL" id="MFYX01000131">
    <property type="protein sequence ID" value="OGK01152.1"/>
    <property type="molecule type" value="Genomic_DNA"/>
</dbReference>
<name>A0A1F7F3L0_UNCRA</name>
<dbReference type="PROSITE" id="PS50801">
    <property type="entry name" value="STAS"/>
    <property type="match status" value="1"/>
</dbReference>
<dbReference type="SUPFAM" id="SSF52091">
    <property type="entry name" value="SpoIIaa-like"/>
    <property type="match status" value="1"/>
</dbReference>
<organism evidence="2 3">
    <name type="scientific">Candidatus Raymondbacteria bacterium RIFOXYD12_FULL_49_13</name>
    <dbReference type="NCBI Taxonomy" id="1817890"/>
    <lineage>
        <taxon>Bacteria</taxon>
        <taxon>Raymondiibacteriota</taxon>
    </lineage>
</organism>
<evidence type="ECO:0000259" key="1">
    <source>
        <dbReference type="PROSITE" id="PS50801"/>
    </source>
</evidence>
<proteinExistence type="predicted"/>
<dbReference type="CDD" id="cd07043">
    <property type="entry name" value="STAS_anti-anti-sigma_factors"/>
    <property type="match status" value="1"/>
</dbReference>
<sequence>MRIEQEKLKHFLVLTLREEIDLDKDAEDLSRELEKAINDGYKYIALRFTHVSYIYSGIIKVIIKYFKKIQTLGGILTIIETNKALYDVLDVIGVARVFRIFYTLKDFEEYIFKT</sequence>
<dbReference type="Gene3D" id="3.30.750.24">
    <property type="entry name" value="STAS domain"/>
    <property type="match status" value="1"/>
</dbReference>
<dbReference type="InterPro" id="IPR036513">
    <property type="entry name" value="STAS_dom_sf"/>
</dbReference>
<feature type="domain" description="STAS" evidence="1">
    <location>
        <begin position="25"/>
        <end position="111"/>
    </location>
</feature>
<comment type="caution">
    <text evidence="2">The sequence shown here is derived from an EMBL/GenBank/DDBJ whole genome shotgun (WGS) entry which is preliminary data.</text>
</comment>
<dbReference type="InterPro" id="IPR002645">
    <property type="entry name" value="STAS_dom"/>
</dbReference>
<dbReference type="GO" id="GO:0043856">
    <property type="term" value="F:anti-sigma factor antagonist activity"/>
    <property type="evidence" value="ECO:0007669"/>
    <property type="project" value="TreeGrafter"/>
</dbReference>
<accession>A0A1F7F3L0</accession>